<dbReference type="AlphaFoldDB" id="A0A0A9BJS5"/>
<proteinExistence type="predicted"/>
<accession>A0A0A9BJS5</accession>
<protein>
    <submittedName>
        <fullName evidence="1">Uncharacterized protein</fullName>
    </submittedName>
</protein>
<evidence type="ECO:0000313" key="1">
    <source>
        <dbReference type="EMBL" id="JAD64214.1"/>
    </source>
</evidence>
<reference evidence="1" key="1">
    <citation type="submission" date="2014-09" db="EMBL/GenBank/DDBJ databases">
        <authorList>
            <person name="Magalhaes I.L.F."/>
            <person name="Oliveira U."/>
            <person name="Santos F.R."/>
            <person name="Vidigal T.H.D.A."/>
            <person name="Brescovit A.D."/>
            <person name="Santos A.J."/>
        </authorList>
    </citation>
    <scope>NUCLEOTIDE SEQUENCE</scope>
    <source>
        <tissue evidence="1">Shoot tissue taken approximately 20 cm above the soil surface</tissue>
    </source>
</reference>
<name>A0A0A9BJS5_ARUDO</name>
<dbReference type="EMBL" id="GBRH01233681">
    <property type="protein sequence ID" value="JAD64214.1"/>
    <property type="molecule type" value="Transcribed_RNA"/>
</dbReference>
<sequence>MSKGCSFPAFIVFHVSLEVVIGPSVRAVLFSLSSNTCLVNLAMEG</sequence>
<reference evidence="1" key="2">
    <citation type="journal article" date="2015" name="Data Brief">
        <title>Shoot transcriptome of the giant reed, Arundo donax.</title>
        <authorList>
            <person name="Barrero R.A."/>
            <person name="Guerrero F.D."/>
            <person name="Moolhuijzen P."/>
            <person name="Goolsby J.A."/>
            <person name="Tidwell J."/>
            <person name="Bellgard S.E."/>
            <person name="Bellgard M.I."/>
        </authorList>
    </citation>
    <scope>NUCLEOTIDE SEQUENCE</scope>
    <source>
        <tissue evidence="1">Shoot tissue taken approximately 20 cm above the soil surface</tissue>
    </source>
</reference>
<organism evidence="1">
    <name type="scientific">Arundo donax</name>
    <name type="common">Giant reed</name>
    <name type="synonym">Donax arundinaceus</name>
    <dbReference type="NCBI Taxonomy" id="35708"/>
    <lineage>
        <taxon>Eukaryota</taxon>
        <taxon>Viridiplantae</taxon>
        <taxon>Streptophyta</taxon>
        <taxon>Embryophyta</taxon>
        <taxon>Tracheophyta</taxon>
        <taxon>Spermatophyta</taxon>
        <taxon>Magnoliopsida</taxon>
        <taxon>Liliopsida</taxon>
        <taxon>Poales</taxon>
        <taxon>Poaceae</taxon>
        <taxon>PACMAD clade</taxon>
        <taxon>Arundinoideae</taxon>
        <taxon>Arundineae</taxon>
        <taxon>Arundo</taxon>
    </lineage>
</organism>